<feature type="signal peptide" evidence="2">
    <location>
        <begin position="1"/>
        <end position="26"/>
    </location>
</feature>
<evidence type="ECO:0000256" key="1">
    <source>
        <dbReference type="ARBA" id="ARBA00010552"/>
    </source>
</evidence>
<gene>
    <name evidence="3" type="ORF">GCM10009332_03320</name>
</gene>
<evidence type="ECO:0000256" key="2">
    <source>
        <dbReference type="SAM" id="SignalP"/>
    </source>
</evidence>
<comment type="similarity">
    <text evidence="1">Belongs to the RutC family.</text>
</comment>
<name>A0A917N6L9_9GAMM</name>
<dbReference type="AlphaFoldDB" id="A0A917N6L9"/>
<dbReference type="PANTHER" id="PTHR11803:SF39">
    <property type="entry name" value="2-IMINOBUTANOATE_2-IMINOPROPANOATE DEAMINASE"/>
    <property type="match status" value="1"/>
</dbReference>
<dbReference type="GO" id="GO:0019239">
    <property type="term" value="F:deaminase activity"/>
    <property type="evidence" value="ECO:0007669"/>
    <property type="project" value="TreeGrafter"/>
</dbReference>
<evidence type="ECO:0008006" key="5">
    <source>
        <dbReference type="Google" id="ProtNLM"/>
    </source>
</evidence>
<dbReference type="SUPFAM" id="SSF55298">
    <property type="entry name" value="YjgF-like"/>
    <property type="match status" value="1"/>
</dbReference>
<dbReference type="RefSeq" id="WP_188917203.1">
    <property type="nucleotide sequence ID" value="NZ_BMPZ01000001.1"/>
</dbReference>
<dbReference type="Gene3D" id="3.30.1330.40">
    <property type="entry name" value="RutC-like"/>
    <property type="match status" value="1"/>
</dbReference>
<comment type="caution">
    <text evidence="3">The sequence shown here is derived from an EMBL/GenBank/DDBJ whole genome shotgun (WGS) entry which is preliminary data.</text>
</comment>
<feature type="chain" id="PRO_5037412173" description="RidA family protein" evidence="2">
    <location>
        <begin position="27"/>
        <end position="151"/>
    </location>
</feature>
<protein>
    <recommendedName>
        <fullName evidence="5">RidA family protein</fullName>
    </recommendedName>
</protein>
<organism evidence="3 4">
    <name type="scientific">Shewanella gelidii</name>
    <dbReference type="NCBI Taxonomy" id="1642821"/>
    <lineage>
        <taxon>Bacteria</taxon>
        <taxon>Pseudomonadati</taxon>
        <taxon>Pseudomonadota</taxon>
        <taxon>Gammaproteobacteria</taxon>
        <taxon>Alteromonadales</taxon>
        <taxon>Shewanellaceae</taxon>
        <taxon>Shewanella</taxon>
    </lineage>
</organism>
<dbReference type="Proteomes" id="UP000613743">
    <property type="component" value="Unassembled WGS sequence"/>
</dbReference>
<accession>A0A917N6L9</accession>
<dbReference type="FunFam" id="3.30.1330.40:FF:000001">
    <property type="entry name" value="L-PSP family endoribonuclease"/>
    <property type="match status" value="1"/>
</dbReference>
<dbReference type="EMBL" id="BMPZ01000001">
    <property type="protein sequence ID" value="GGI69565.1"/>
    <property type="molecule type" value="Genomic_DNA"/>
</dbReference>
<reference evidence="3" key="1">
    <citation type="journal article" date="2014" name="Int. J. Syst. Evol. Microbiol.">
        <title>Complete genome sequence of Corynebacterium casei LMG S-19264T (=DSM 44701T), isolated from a smear-ripened cheese.</title>
        <authorList>
            <consortium name="US DOE Joint Genome Institute (JGI-PGF)"/>
            <person name="Walter F."/>
            <person name="Albersmeier A."/>
            <person name="Kalinowski J."/>
            <person name="Ruckert C."/>
        </authorList>
    </citation>
    <scope>NUCLEOTIDE SEQUENCE</scope>
    <source>
        <strain evidence="3">JCM 30804</strain>
    </source>
</reference>
<dbReference type="Pfam" id="PF01042">
    <property type="entry name" value="Ribonuc_L-PSP"/>
    <property type="match status" value="1"/>
</dbReference>
<dbReference type="InterPro" id="IPR035959">
    <property type="entry name" value="RutC-like_sf"/>
</dbReference>
<evidence type="ECO:0000313" key="3">
    <source>
        <dbReference type="EMBL" id="GGI69565.1"/>
    </source>
</evidence>
<reference evidence="3" key="2">
    <citation type="submission" date="2020-09" db="EMBL/GenBank/DDBJ databases">
        <authorList>
            <person name="Sun Q."/>
            <person name="Ohkuma M."/>
        </authorList>
    </citation>
    <scope>NUCLEOTIDE SEQUENCE</scope>
    <source>
        <strain evidence="3">JCM 30804</strain>
    </source>
</reference>
<dbReference type="CDD" id="cd00448">
    <property type="entry name" value="YjgF_YER057c_UK114_family"/>
    <property type="match status" value="1"/>
</dbReference>
<proteinExistence type="inferred from homology"/>
<sequence>MQNCSTFLSMLFASLALAFGAANVHAEEHHYFPSDSHPNLPFSEAVSYAGVLYLSGSIGLTSKGRLAEGGITPETHQTMDNIQVSLKKHQLDMDDLLKCTVFLTDMSEWPAFNKAYASYFEPGHFPARSAMAVSKLALNAKVEVECIAALN</sequence>
<evidence type="ECO:0000313" key="4">
    <source>
        <dbReference type="Proteomes" id="UP000613743"/>
    </source>
</evidence>
<dbReference type="InterPro" id="IPR006175">
    <property type="entry name" value="YjgF/YER057c/UK114"/>
</dbReference>
<dbReference type="PANTHER" id="PTHR11803">
    <property type="entry name" value="2-IMINOBUTANOATE/2-IMINOPROPANOATE DEAMINASE RIDA"/>
    <property type="match status" value="1"/>
</dbReference>
<keyword evidence="4" id="KW-1185">Reference proteome</keyword>
<dbReference type="GO" id="GO:0005829">
    <property type="term" value="C:cytosol"/>
    <property type="evidence" value="ECO:0007669"/>
    <property type="project" value="TreeGrafter"/>
</dbReference>
<keyword evidence="2" id="KW-0732">Signal</keyword>